<gene>
    <name evidence="1" type="ORF">CELE_F55F1.2</name>
    <name evidence="1 3" type="ORF">F55F1.2</name>
</gene>
<reference evidence="1 2" key="1">
    <citation type="journal article" date="1998" name="Science">
        <title>Genome sequence of the nematode C. elegans: a platform for investigating biology.</title>
        <authorList>
            <consortium name="The C. elegans sequencing consortium"/>
            <person name="Sulson J.E."/>
            <person name="Waterston R."/>
        </authorList>
    </citation>
    <scope>NUCLEOTIDE SEQUENCE [LARGE SCALE GENOMIC DNA]</scope>
    <source>
        <strain evidence="1 2">Bristol N2</strain>
    </source>
</reference>
<keyword evidence="2" id="KW-1185">Reference proteome</keyword>
<organism evidence="1 2">
    <name type="scientific">Caenorhabditis elegans</name>
    <dbReference type="NCBI Taxonomy" id="6239"/>
    <lineage>
        <taxon>Eukaryota</taxon>
        <taxon>Metazoa</taxon>
        <taxon>Ecdysozoa</taxon>
        <taxon>Nematoda</taxon>
        <taxon>Chromadorea</taxon>
        <taxon>Rhabditida</taxon>
        <taxon>Rhabditina</taxon>
        <taxon>Rhabditomorpha</taxon>
        <taxon>Rhabditoidea</taxon>
        <taxon>Rhabditidae</taxon>
        <taxon>Peloderinae</taxon>
        <taxon>Caenorhabditis</taxon>
    </lineage>
</organism>
<proteinExistence type="predicted"/>
<sequence>MSLPPHSVKKPGRMLQEGGAQKSNITDTLLFFRVTERKGRNGLKTKEEIQTKTLGGIGIRCLYFAISACKLVVASVLFSELICLPFFIARGPPESRDKATANVTWLLINHRTGRHRIEKYNRFLDIVLNFH</sequence>
<evidence type="ECO:0000313" key="2">
    <source>
        <dbReference type="Proteomes" id="UP000001940"/>
    </source>
</evidence>
<name>Q20842_CAEEL</name>
<dbReference type="PaxDb" id="6239-F55F1.2"/>
<accession>Q20842</accession>
<dbReference type="SMR" id="Q20842"/>
<keyword evidence="1" id="KW-0472">Membrane</keyword>
<dbReference type="PIR" id="T30115">
    <property type="entry name" value="T30115"/>
</dbReference>
<evidence type="ECO:0000313" key="3">
    <source>
        <dbReference type="WormBase" id="F55F1.2"/>
    </source>
</evidence>
<keyword evidence="1" id="KW-0812">Transmembrane</keyword>
<evidence type="ECO:0000313" key="1">
    <source>
        <dbReference type="EMBL" id="CCD64432.2"/>
    </source>
</evidence>
<protein>
    <submittedName>
        <fullName evidence="1">Transmembrane protein 72</fullName>
    </submittedName>
</protein>
<dbReference type="UCSC" id="F55F1.2">
    <property type="organism name" value="c. elegans"/>
</dbReference>
<dbReference type="EMBL" id="BX284606">
    <property type="protein sequence ID" value="CCD64432.2"/>
    <property type="molecule type" value="Genomic_DNA"/>
</dbReference>
<dbReference type="InParanoid" id="Q20842"/>
<dbReference type="WormBase" id="F55F1.2">
    <property type="protein sequence ID" value="CE53389"/>
    <property type="gene ID" value="WBGene00018888"/>
</dbReference>
<dbReference type="AGR" id="WB:WBGene00018888"/>
<dbReference type="AlphaFoldDB" id="Q20842"/>
<dbReference type="HOGENOM" id="CLU_1827053_0_0_1"/>
<dbReference type="Proteomes" id="UP000001940">
    <property type="component" value="Chromosome X"/>
</dbReference>